<organism evidence="1 2">
    <name type="scientific">Dictyocaulus viviparus</name>
    <name type="common">Bovine lungworm</name>
    <dbReference type="NCBI Taxonomy" id="29172"/>
    <lineage>
        <taxon>Eukaryota</taxon>
        <taxon>Metazoa</taxon>
        <taxon>Ecdysozoa</taxon>
        <taxon>Nematoda</taxon>
        <taxon>Chromadorea</taxon>
        <taxon>Rhabditida</taxon>
        <taxon>Rhabditina</taxon>
        <taxon>Rhabditomorpha</taxon>
        <taxon>Strongyloidea</taxon>
        <taxon>Metastrongylidae</taxon>
        <taxon>Dictyocaulus</taxon>
    </lineage>
</organism>
<sequence length="49" mass="5605">MQFEGDYQPLPFTLNGMESIMDLWILSRAAYAINRCNTSLEAFNFTQVG</sequence>
<accession>A0A0D8XBG6</accession>
<dbReference type="OrthoDB" id="629407at2759"/>
<reference evidence="2" key="2">
    <citation type="journal article" date="2016" name="Sci. Rep.">
        <title>Dictyocaulus viviparus genome, variome and transcriptome elucidate lungworm biology and support future intervention.</title>
        <authorList>
            <person name="McNulty S.N."/>
            <person name="Strube C."/>
            <person name="Rosa B.A."/>
            <person name="Martin J.C."/>
            <person name="Tyagi R."/>
            <person name="Choi Y.J."/>
            <person name="Wang Q."/>
            <person name="Hallsworth Pepin K."/>
            <person name="Zhang X."/>
            <person name="Ozersky P."/>
            <person name="Wilson R.K."/>
            <person name="Sternberg P.W."/>
            <person name="Gasser R.B."/>
            <person name="Mitreva M."/>
        </authorList>
    </citation>
    <scope>NUCLEOTIDE SEQUENCE [LARGE SCALE GENOMIC DNA]</scope>
    <source>
        <strain evidence="2">HannoverDv2000</strain>
    </source>
</reference>
<keyword evidence="2" id="KW-1185">Reference proteome</keyword>
<dbReference type="Proteomes" id="UP000053766">
    <property type="component" value="Unassembled WGS sequence"/>
</dbReference>
<protein>
    <submittedName>
        <fullName evidence="1">Uncharacterized protein</fullName>
    </submittedName>
</protein>
<gene>
    <name evidence="1" type="ORF">DICVIV_14303</name>
</gene>
<dbReference type="EMBL" id="KN720317">
    <property type="protein sequence ID" value="KJH39806.1"/>
    <property type="molecule type" value="Genomic_DNA"/>
</dbReference>
<dbReference type="STRING" id="29172.A0A0D8XBG6"/>
<dbReference type="AlphaFoldDB" id="A0A0D8XBG6"/>
<reference evidence="1 2" key="1">
    <citation type="submission" date="2013-11" db="EMBL/GenBank/DDBJ databases">
        <title>Draft genome of the bovine lungworm Dictyocaulus viviparus.</title>
        <authorList>
            <person name="Mitreva M."/>
        </authorList>
    </citation>
    <scope>NUCLEOTIDE SEQUENCE [LARGE SCALE GENOMIC DNA]</scope>
    <source>
        <strain evidence="1 2">HannoverDv2000</strain>
    </source>
</reference>
<evidence type="ECO:0000313" key="1">
    <source>
        <dbReference type="EMBL" id="KJH39806.1"/>
    </source>
</evidence>
<dbReference type="Gene3D" id="1.10.730.10">
    <property type="entry name" value="Isoleucyl-tRNA Synthetase, Domain 1"/>
    <property type="match status" value="1"/>
</dbReference>
<proteinExistence type="predicted"/>
<evidence type="ECO:0000313" key="2">
    <source>
        <dbReference type="Proteomes" id="UP000053766"/>
    </source>
</evidence>
<name>A0A0D8XBG6_DICVI</name>